<evidence type="ECO:0000313" key="1">
    <source>
        <dbReference type="EMBL" id="MBB3009837.1"/>
    </source>
</evidence>
<gene>
    <name evidence="1" type="ORF">FHX61_004513</name>
</gene>
<organism evidence="1 2">
    <name type="scientific">Cupriavidus alkaliphilus</name>
    <dbReference type="NCBI Taxonomy" id="942866"/>
    <lineage>
        <taxon>Bacteria</taxon>
        <taxon>Pseudomonadati</taxon>
        <taxon>Pseudomonadota</taxon>
        <taxon>Betaproteobacteria</taxon>
        <taxon>Burkholderiales</taxon>
        <taxon>Burkholderiaceae</taxon>
        <taxon>Cupriavidus</taxon>
    </lineage>
</organism>
<sequence length="133" mass="14207">MTPADDATSDFQEGFVDGGEALEAHAQSLEVVQPSNCSFYNPTGFAKTTAMRFTATGDLSGDAGGVKRLAILVVVVPAITLDDAGLGQWTAAFAADRRNRLDQRQQLGDVVAIGAGQYQRQRYALGLRQEVML</sequence>
<dbReference type="Proteomes" id="UP000578036">
    <property type="component" value="Unassembled WGS sequence"/>
</dbReference>
<reference evidence="1 2" key="1">
    <citation type="submission" date="2020-08" db="EMBL/GenBank/DDBJ databases">
        <title>Genomic Encyclopedia of Type Strains, Phase IV (KMG-V): Genome sequencing to study the core and pangenomes of soil and plant-associated prokaryotes.</title>
        <authorList>
            <person name="Whitman W."/>
        </authorList>
    </citation>
    <scope>NUCLEOTIDE SEQUENCE [LARGE SCALE GENOMIC DNA]</scope>
    <source>
        <strain evidence="1 2">SLV-2362</strain>
    </source>
</reference>
<name>A0A7W4YTV6_9BURK</name>
<comment type="caution">
    <text evidence="1">The sequence shown here is derived from an EMBL/GenBank/DDBJ whole genome shotgun (WGS) entry which is preliminary data.</text>
</comment>
<dbReference type="AlphaFoldDB" id="A0A7W4YTV6"/>
<dbReference type="EMBL" id="JACHWF010000006">
    <property type="protein sequence ID" value="MBB3009837.1"/>
    <property type="molecule type" value="Genomic_DNA"/>
</dbReference>
<protein>
    <submittedName>
        <fullName evidence="1">Uncharacterized protein</fullName>
    </submittedName>
</protein>
<evidence type="ECO:0000313" key="2">
    <source>
        <dbReference type="Proteomes" id="UP000578036"/>
    </source>
</evidence>
<accession>A0A7W4YTV6</accession>
<keyword evidence="2" id="KW-1185">Reference proteome</keyword>
<proteinExistence type="predicted"/>